<gene>
    <name evidence="1" type="ORF">SAMN05421872_10862</name>
</gene>
<keyword evidence="2" id="KW-1185">Reference proteome</keyword>
<evidence type="ECO:0000313" key="2">
    <source>
        <dbReference type="Proteomes" id="UP000199034"/>
    </source>
</evidence>
<sequence length="35" mass="3706">MKLFPPGKNTGILLGYFAGFAAVLLVMLAVALLVR</sequence>
<dbReference type="EMBL" id="FMZM01000008">
    <property type="protein sequence ID" value="SDD43667.1"/>
    <property type="molecule type" value="Genomic_DNA"/>
</dbReference>
<dbReference type="STRING" id="1045774.SAMN05421872_10862"/>
<accession>A0A1G6USW6</accession>
<protein>
    <submittedName>
        <fullName evidence="1">Uncharacterized protein</fullName>
    </submittedName>
</protein>
<evidence type="ECO:0000313" key="1">
    <source>
        <dbReference type="EMBL" id="SDD43667.1"/>
    </source>
</evidence>
<organism evidence="1 2">
    <name type="scientific">Nocardioides lianchengensis</name>
    <dbReference type="NCBI Taxonomy" id="1045774"/>
    <lineage>
        <taxon>Bacteria</taxon>
        <taxon>Bacillati</taxon>
        <taxon>Actinomycetota</taxon>
        <taxon>Actinomycetes</taxon>
        <taxon>Propionibacteriales</taxon>
        <taxon>Nocardioidaceae</taxon>
        <taxon>Nocardioides</taxon>
    </lineage>
</organism>
<proteinExistence type="predicted"/>
<name>A0A1G6USW6_9ACTN</name>
<dbReference type="Proteomes" id="UP000199034">
    <property type="component" value="Unassembled WGS sequence"/>
</dbReference>
<dbReference type="AlphaFoldDB" id="A0A1G6USW6"/>
<reference evidence="1 2" key="1">
    <citation type="submission" date="2016-10" db="EMBL/GenBank/DDBJ databases">
        <authorList>
            <person name="de Groot N.N."/>
        </authorList>
    </citation>
    <scope>NUCLEOTIDE SEQUENCE [LARGE SCALE GENOMIC DNA]</scope>
    <source>
        <strain evidence="1 2">CGMCC 4.6858</strain>
    </source>
</reference>